<dbReference type="RefSeq" id="WP_162656326.1">
    <property type="nucleotide sequence ID" value="NZ_LR593887.1"/>
</dbReference>
<evidence type="ECO:0000256" key="6">
    <source>
        <dbReference type="SAM" id="Phobius"/>
    </source>
</evidence>
<dbReference type="GO" id="GO:0012505">
    <property type="term" value="C:endomembrane system"/>
    <property type="evidence" value="ECO:0007669"/>
    <property type="project" value="UniProtKB-SubCell"/>
</dbReference>
<dbReference type="AlphaFoldDB" id="A0A6C2YHT6"/>
<name>A0A6C2YHT6_9BACT</name>
<protein>
    <recommendedName>
        <fullName evidence="9">Isoprenylcysteine carboxylmethyltransferase family protein</fullName>
    </recommendedName>
</protein>
<feature type="transmembrane region" description="Helical" evidence="6">
    <location>
        <begin position="20"/>
        <end position="41"/>
    </location>
</feature>
<sequence length="203" mass="22912">MDRFRFAREARPTSRTWILAKTFAQTVIFWSGFLALLPAIIWRLEDHLGLAGWRFSTAWNLPLGCVLFALGGTLGLTSGYRMAIHGKGTPLPMDCARELVLIGPYRYVRNPMAIGGLTQGFAVGLAMGSPAVMLVPFVGGPIWNHWVRPWEEADLERRFGESYRHYRQSVTCWLPRWTGYDPPQFQPASQTNESVPPSESSRQ</sequence>
<comment type="subcellular location">
    <subcellularLocation>
        <location evidence="1">Endomembrane system</location>
        <topology evidence="1">Multi-pass membrane protein</topology>
    </subcellularLocation>
</comment>
<gene>
    <name evidence="7" type="ORF">GMBLW1_28700</name>
</gene>
<dbReference type="EMBL" id="LR586016">
    <property type="protein sequence ID" value="VIP01090.1"/>
    <property type="molecule type" value="Genomic_DNA"/>
</dbReference>
<accession>A0A6C2YHT6</accession>
<dbReference type="KEGG" id="tim:GMBLW1_28700"/>
<dbReference type="EMBL" id="LR593887">
    <property type="protein sequence ID" value="VTR97605.1"/>
    <property type="molecule type" value="Genomic_DNA"/>
</dbReference>
<evidence type="ECO:0000313" key="7">
    <source>
        <dbReference type="EMBL" id="VIP01090.1"/>
    </source>
</evidence>
<evidence type="ECO:0000313" key="8">
    <source>
        <dbReference type="Proteomes" id="UP000464378"/>
    </source>
</evidence>
<feature type="compositionally biased region" description="Polar residues" evidence="5">
    <location>
        <begin position="186"/>
        <end position="203"/>
    </location>
</feature>
<keyword evidence="8" id="KW-1185">Reference proteome</keyword>
<dbReference type="Pfam" id="PF04191">
    <property type="entry name" value="PEMT"/>
    <property type="match status" value="1"/>
</dbReference>
<dbReference type="Proteomes" id="UP000464378">
    <property type="component" value="Chromosome"/>
</dbReference>
<feature type="transmembrane region" description="Helical" evidence="6">
    <location>
        <begin position="61"/>
        <end position="83"/>
    </location>
</feature>
<proteinExistence type="predicted"/>
<evidence type="ECO:0008006" key="9">
    <source>
        <dbReference type="Google" id="ProtNLM"/>
    </source>
</evidence>
<evidence type="ECO:0000256" key="3">
    <source>
        <dbReference type="ARBA" id="ARBA00022989"/>
    </source>
</evidence>
<keyword evidence="2 6" id="KW-0812">Transmembrane</keyword>
<evidence type="ECO:0000256" key="4">
    <source>
        <dbReference type="ARBA" id="ARBA00023136"/>
    </source>
</evidence>
<evidence type="ECO:0000256" key="1">
    <source>
        <dbReference type="ARBA" id="ARBA00004127"/>
    </source>
</evidence>
<evidence type="ECO:0000256" key="5">
    <source>
        <dbReference type="SAM" id="MobiDB-lite"/>
    </source>
</evidence>
<reference evidence="7" key="1">
    <citation type="submission" date="2019-04" db="EMBL/GenBank/DDBJ databases">
        <authorList>
            <consortium name="Science for Life Laboratories"/>
        </authorList>
    </citation>
    <scope>NUCLEOTIDE SEQUENCE</scope>
    <source>
        <strain evidence="7">MBLW1</strain>
    </source>
</reference>
<feature type="region of interest" description="Disordered" evidence="5">
    <location>
        <begin position="184"/>
        <end position="203"/>
    </location>
</feature>
<dbReference type="InterPro" id="IPR007318">
    <property type="entry name" value="Phopholipid_MeTrfase"/>
</dbReference>
<organism evidence="7">
    <name type="scientific">Tuwongella immobilis</name>
    <dbReference type="NCBI Taxonomy" id="692036"/>
    <lineage>
        <taxon>Bacteria</taxon>
        <taxon>Pseudomonadati</taxon>
        <taxon>Planctomycetota</taxon>
        <taxon>Planctomycetia</taxon>
        <taxon>Gemmatales</taxon>
        <taxon>Gemmataceae</taxon>
        <taxon>Tuwongella</taxon>
    </lineage>
</organism>
<keyword evidence="4 6" id="KW-0472">Membrane</keyword>
<evidence type="ECO:0000256" key="2">
    <source>
        <dbReference type="ARBA" id="ARBA00022692"/>
    </source>
</evidence>
<dbReference type="Gene3D" id="1.20.120.1630">
    <property type="match status" value="1"/>
</dbReference>
<dbReference type="InParanoid" id="A0A6C2YHT6"/>
<keyword evidence="3 6" id="KW-1133">Transmembrane helix</keyword>